<keyword evidence="3" id="KW-1185">Reference proteome</keyword>
<dbReference type="EMBL" id="BRXY01000348">
    <property type="protein sequence ID" value="GMH88899.1"/>
    <property type="molecule type" value="Genomic_DNA"/>
</dbReference>
<dbReference type="AlphaFoldDB" id="A0A9W7BKV5"/>
<organism evidence="2 3">
    <name type="scientific">Triparma strigata</name>
    <dbReference type="NCBI Taxonomy" id="1606541"/>
    <lineage>
        <taxon>Eukaryota</taxon>
        <taxon>Sar</taxon>
        <taxon>Stramenopiles</taxon>
        <taxon>Ochrophyta</taxon>
        <taxon>Bolidophyceae</taxon>
        <taxon>Parmales</taxon>
        <taxon>Triparmaceae</taxon>
        <taxon>Triparma</taxon>
    </lineage>
</organism>
<feature type="compositionally biased region" description="Basic residues" evidence="1">
    <location>
        <begin position="1"/>
        <end position="10"/>
    </location>
</feature>
<proteinExistence type="predicted"/>
<evidence type="ECO:0000256" key="1">
    <source>
        <dbReference type="SAM" id="MobiDB-lite"/>
    </source>
</evidence>
<sequence>MAKSKGKRKQSNWSHSDHTSARLHKASKLAKKASLKNLPPPTSYKREALQHDTTDKISLKKTHMNLAILKKKWEDSYNLITSFDSVTYEKSLSEKRLKAQSDLAHSLKSQKARRVISKNLDPSQWKLKGPARPANEVYDFDKRYVDKHAVEISTHLASQSRKVNLLKSGDGTAPVEVEYYKLMDAYVLELFELDYLKTVKKLFNKGMRIQQKLRYEIEVGDIPEARKYVDCEEGRWAEVLFEFVSLGLEEEGSGEDVLEKCFETAVERDEEMGWRLGFLEGGWLKRVWEETEGAIEWLREKLGERGFEGEEGEGGWKEEIRKVWEEEIGEAEEVEEAEEGGGEESEDTEN</sequence>
<feature type="region of interest" description="Disordered" evidence="1">
    <location>
        <begin position="1"/>
        <end position="49"/>
    </location>
</feature>
<protein>
    <submittedName>
        <fullName evidence="2">Uncharacterized protein</fullName>
    </submittedName>
</protein>
<reference evidence="3" key="1">
    <citation type="journal article" date="2023" name="Commun. Biol.">
        <title>Genome analysis of Parmales, the sister group of diatoms, reveals the evolutionary specialization of diatoms from phago-mixotrophs to photoautotrophs.</title>
        <authorList>
            <person name="Ban H."/>
            <person name="Sato S."/>
            <person name="Yoshikawa S."/>
            <person name="Yamada K."/>
            <person name="Nakamura Y."/>
            <person name="Ichinomiya M."/>
            <person name="Sato N."/>
            <person name="Blanc-Mathieu R."/>
            <person name="Endo H."/>
            <person name="Kuwata A."/>
            <person name="Ogata H."/>
        </authorList>
    </citation>
    <scope>NUCLEOTIDE SEQUENCE [LARGE SCALE GENOMIC DNA]</scope>
    <source>
        <strain evidence="3">NIES 3701</strain>
    </source>
</reference>
<accession>A0A9W7BKV5</accession>
<feature type="compositionally biased region" description="Basic residues" evidence="1">
    <location>
        <begin position="21"/>
        <end position="34"/>
    </location>
</feature>
<feature type="region of interest" description="Disordered" evidence="1">
    <location>
        <begin position="328"/>
        <end position="350"/>
    </location>
</feature>
<evidence type="ECO:0000313" key="3">
    <source>
        <dbReference type="Proteomes" id="UP001165085"/>
    </source>
</evidence>
<comment type="caution">
    <text evidence="2">The sequence shown here is derived from an EMBL/GenBank/DDBJ whole genome shotgun (WGS) entry which is preliminary data.</text>
</comment>
<dbReference type="OrthoDB" id="206742at2759"/>
<gene>
    <name evidence="2" type="ORF">TrST_g3668</name>
</gene>
<name>A0A9W7BKV5_9STRA</name>
<dbReference type="Proteomes" id="UP001165085">
    <property type="component" value="Unassembled WGS sequence"/>
</dbReference>
<evidence type="ECO:0000313" key="2">
    <source>
        <dbReference type="EMBL" id="GMH88899.1"/>
    </source>
</evidence>